<feature type="transmembrane region" description="Helical" evidence="1">
    <location>
        <begin position="49"/>
        <end position="66"/>
    </location>
</feature>
<keyword evidence="1" id="KW-0812">Transmembrane</keyword>
<name>A0ABW8W1C0_9PSED</name>
<evidence type="ECO:0008006" key="4">
    <source>
        <dbReference type="Google" id="ProtNLM"/>
    </source>
</evidence>
<feature type="transmembrane region" description="Helical" evidence="1">
    <location>
        <begin position="102"/>
        <end position="124"/>
    </location>
</feature>
<dbReference type="Proteomes" id="UP001628646">
    <property type="component" value="Unassembled WGS sequence"/>
</dbReference>
<feature type="transmembrane region" description="Helical" evidence="1">
    <location>
        <begin position="20"/>
        <end position="37"/>
    </location>
</feature>
<evidence type="ECO:0000313" key="2">
    <source>
        <dbReference type="EMBL" id="MFL8999067.1"/>
    </source>
</evidence>
<comment type="caution">
    <text evidence="2">The sequence shown here is derived from an EMBL/GenBank/DDBJ whole genome shotgun (WGS) entry which is preliminary data.</text>
</comment>
<organism evidence="2 3">
    <name type="scientific">Pseudomonas azerbaijanorientalis</name>
    <dbReference type="NCBI Taxonomy" id="2842350"/>
    <lineage>
        <taxon>Bacteria</taxon>
        <taxon>Pseudomonadati</taxon>
        <taxon>Pseudomonadota</taxon>
        <taxon>Gammaproteobacteria</taxon>
        <taxon>Pseudomonadales</taxon>
        <taxon>Pseudomonadaceae</taxon>
        <taxon>Pseudomonas</taxon>
    </lineage>
</organism>
<sequence length="134" mass="14871">MDLFLAGLKEIAGASSQLTTWALAMLGGSVAVVIGSSHYSPANRRWRSFYFFLVPAWISLLVSVRAGNELSRSYLAALFTKGAAQDEAFNQINAYFQAQLDYLFYGVIALALWLTAYLLWWVIFRNVDCGEGDA</sequence>
<evidence type="ECO:0000313" key="3">
    <source>
        <dbReference type="Proteomes" id="UP001628646"/>
    </source>
</evidence>
<protein>
    <recommendedName>
        <fullName evidence="4">MFS transporter</fullName>
    </recommendedName>
</protein>
<dbReference type="RefSeq" id="WP_407801376.1">
    <property type="nucleotide sequence ID" value="NZ_JBJNUX010000012.1"/>
</dbReference>
<keyword evidence="1" id="KW-1133">Transmembrane helix</keyword>
<keyword evidence="3" id="KW-1185">Reference proteome</keyword>
<accession>A0ABW8W1C0</accession>
<keyword evidence="1" id="KW-0472">Membrane</keyword>
<evidence type="ECO:0000256" key="1">
    <source>
        <dbReference type="SAM" id="Phobius"/>
    </source>
</evidence>
<reference evidence="2 3" key="1">
    <citation type="submission" date="2024-12" db="EMBL/GenBank/DDBJ databases">
        <title>Pseudomonas species isolated from Lotus nodules promote plant growth.</title>
        <authorList>
            <person name="Yu Y.-H."/>
            <person name="Kurtenbach J."/>
            <person name="Crosbie D."/>
            <person name="Brachmann A."/>
            <person name="Marin M."/>
        </authorList>
    </citation>
    <scope>NUCLEOTIDE SEQUENCE [LARGE SCALE GENOMIC DNA]</scope>
    <source>
        <strain evidence="2 3">PLb11B</strain>
    </source>
</reference>
<dbReference type="EMBL" id="JBJNUY010000004">
    <property type="protein sequence ID" value="MFL8999067.1"/>
    <property type="molecule type" value="Genomic_DNA"/>
</dbReference>
<proteinExistence type="predicted"/>
<gene>
    <name evidence="2" type="ORF">ACJ8NA_10425</name>
</gene>